<feature type="domain" description="Transposase InsH N-terminal" evidence="1">
    <location>
        <begin position="24"/>
        <end position="121"/>
    </location>
</feature>
<proteinExistence type="predicted"/>
<dbReference type="EMBL" id="FOUB01000179">
    <property type="protein sequence ID" value="SFN29123.1"/>
    <property type="molecule type" value="Genomic_DNA"/>
</dbReference>
<dbReference type="AlphaFoldDB" id="A0A1I4XUQ8"/>
<dbReference type="InterPro" id="IPR008490">
    <property type="entry name" value="Transposase_InsH_N"/>
</dbReference>
<gene>
    <name evidence="2" type="ORF">SAMN05421863_11791</name>
</gene>
<feature type="non-terminal residue" evidence="2">
    <location>
        <position position="1"/>
    </location>
</feature>
<accession>A0A1I4XUQ8</accession>
<organism evidence="2 3">
    <name type="scientific">Nitrosomonas communis</name>
    <dbReference type="NCBI Taxonomy" id="44574"/>
    <lineage>
        <taxon>Bacteria</taxon>
        <taxon>Pseudomonadati</taxon>
        <taxon>Pseudomonadota</taxon>
        <taxon>Betaproteobacteria</taxon>
        <taxon>Nitrosomonadales</taxon>
        <taxon>Nitrosomonadaceae</taxon>
        <taxon>Nitrosomonas</taxon>
    </lineage>
</organism>
<protein>
    <submittedName>
        <fullName evidence="2">Transposase, IS5 family</fullName>
    </submittedName>
</protein>
<keyword evidence="3" id="KW-1185">Reference proteome</keyword>
<dbReference type="Proteomes" id="UP000183287">
    <property type="component" value="Unassembled WGS sequence"/>
</dbReference>
<dbReference type="PANTHER" id="PTHR33803:SF3">
    <property type="entry name" value="BLL1974 PROTEIN"/>
    <property type="match status" value="1"/>
</dbReference>
<evidence type="ECO:0000259" key="1">
    <source>
        <dbReference type="Pfam" id="PF05598"/>
    </source>
</evidence>
<dbReference type="PANTHER" id="PTHR33803">
    <property type="entry name" value="IS1478 TRANSPOSASE"/>
    <property type="match status" value="1"/>
</dbReference>
<name>A0A1I4XUQ8_9PROT</name>
<reference evidence="3" key="1">
    <citation type="submission" date="2016-10" db="EMBL/GenBank/DDBJ databases">
        <authorList>
            <person name="Varghese N."/>
            <person name="Submissions S."/>
        </authorList>
    </citation>
    <scope>NUCLEOTIDE SEQUENCE [LARGE SCALE GENOMIC DNA]</scope>
    <source>
        <strain evidence="3">Nm44</strain>
    </source>
</reference>
<evidence type="ECO:0000313" key="2">
    <source>
        <dbReference type="EMBL" id="SFN29123.1"/>
    </source>
</evidence>
<sequence>LISGELMKPKKQALTLCDDLFRMRLEQMLDQHHALYQLAEKIDWSVVEEQFDQLYSEAGRPAIAIRLMVGLHYLKHIFNESDETVVARWVENPYWQYFCGEEYFRHELPIDPSQMTRFRKRIGEAGCEFMLSLTVVAGISTQTVSQTSLAVVNVDSTVQEKAIS</sequence>
<evidence type="ECO:0000313" key="3">
    <source>
        <dbReference type="Proteomes" id="UP000183287"/>
    </source>
</evidence>
<dbReference type="Pfam" id="PF05598">
    <property type="entry name" value="DUF772"/>
    <property type="match status" value="1"/>
</dbReference>